<reference evidence="2" key="1">
    <citation type="submission" date="2016-11" db="UniProtKB">
        <authorList>
            <consortium name="WormBaseParasite"/>
        </authorList>
    </citation>
    <scope>IDENTIFICATION</scope>
    <source>
        <strain evidence="2">KR3021</strain>
    </source>
</reference>
<accession>A0AC35U0D1</accession>
<evidence type="ECO:0000313" key="1">
    <source>
        <dbReference type="Proteomes" id="UP000095286"/>
    </source>
</evidence>
<dbReference type="Proteomes" id="UP000095286">
    <property type="component" value="Unplaced"/>
</dbReference>
<organism evidence="1 2">
    <name type="scientific">Rhabditophanes sp. KR3021</name>
    <dbReference type="NCBI Taxonomy" id="114890"/>
    <lineage>
        <taxon>Eukaryota</taxon>
        <taxon>Metazoa</taxon>
        <taxon>Ecdysozoa</taxon>
        <taxon>Nematoda</taxon>
        <taxon>Chromadorea</taxon>
        <taxon>Rhabditida</taxon>
        <taxon>Tylenchina</taxon>
        <taxon>Panagrolaimomorpha</taxon>
        <taxon>Strongyloidoidea</taxon>
        <taxon>Alloionematidae</taxon>
        <taxon>Rhabditophanes</taxon>
    </lineage>
</organism>
<evidence type="ECO:0000313" key="2">
    <source>
        <dbReference type="WBParaSite" id="RSKR_0000621400.1"/>
    </source>
</evidence>
<sequence>MLHLQLSRNGALFCGQFALSLMQTIFMFYYVKVFLNIYHISEYWFNLAQILYMFWNAVNDPLFGYLQDFGRPWMRNRNWMFLLFGPFLVLSFVSLWFPWGVDPNNSMPQGLHLICSLFLYDAFYSCLSVAWGAMFAETSKDHKKRVQAMKYSQLAILLSVSSIGITEKLSKNLVSFHIFQYITVLIAILASIFLYFTGKSRNTSMTKYKLEGEDSLCPEKEPEMGFKQMFTLTRQIFGSSNFRAIALTSFLHTCRSVAHLNFASIALDLLIPKTIFPNGSWKRSFFMTLSALGPQIIIIVSEKLIVRFGTSRSMIFSFKISILSSLLYFFRTSPTMILTFMLIDSVTVHSFAPLFNILLSEFIAEDANNHSRSKYLSSFVFSINSFIIKPAQSLAPILIVTYLNGSGYQDYLKKTIAPSSIHFTEISQSMANILFIIPLVVGTIQYLVFRKYQVQVQSVASENFLLKV</sequence>
<name>A0AC35U0D1_9BILA</name>
<protein>
    <submittedName>
        <fullName evidence="2">Transmembrane protein 180-like</fullName>
    </submittedName>
</protein>
<proteinExistence type="predicted"/>
<dbReference type="WBParaSite" id="RSKR_0000621400.1">
    <property type="protein sequence ID" value="RSKR_0000621400.1"/>
    <property type="gene ID" value="RSKR_0000621400"/>
</dbReference>